<name>A0A1H3VXH7_9FLAO</name>
<dbReference type="PROSITE" id="PS50005">
    <property type="entry name" value="TPR"/>
    <property type="match status" value="1"/>
</dbReference>
<gene>
    <name evidence="2" type="ORF">SAMN05421540_101328</name>
</gene>
<dbReference type="InterPro" id="IPR019734">
    <property type="entry name" value="TPR_rpt"/>
</dbReference>
<dbReference type="Proteomes" id="UP000198820">
    <property type="component" value="Unassembled WGS sequence"/>
</dbReference>
<evidence type="ECO:0008006" key="4">
    <source>
        <dbReference type="Google" id="ProtNLM"/>
    </source>
</evidence>
<dbReference type="EMBL" id="FNQF01000001">
    <property type="protein sequence ID" value="SDZ79507.1"/>
    <property type="molecule type" value="Genomic_DNA"/>
</dbReference>
<dbReference type="InterPro" id="IPR011990">
    <property type="entry name" value="TPR-like_helical_dom_sf"/>
</dbReference>
<evidence type="ECO:0000256" key="1">
    <source>
        <dbReference type="PROSITE-ProRule" id="PRU00339"/>
    </source>
</evidence>
<dbReference type="AlphaFoldDB" id="A0A1H3VXH7"/>
<accession>A0A1H3VXH7</accession>
<dbReference type="STRING" id="908615.SAMN05421540_101328"/>
<reference evidence="2 3" key="1">
    <citation type="submission" date="2016-10" db="EMBL/GenBank/DDBJ databases">
        <authorList>
            <person name="de Groot N.N."/>
        </authorList>
    </citation>
    <scope>NUCLEOTIDE SEQUENCE [LARGE SCALE GENOMIC DNA]</scope>
    <source>
        <strain evidence="2 3">DSM 23581</strain>
    </source>
</reference>
<dbReference type="SUPFAM" id="SSF48452">
    <property type="entry name" value="TPR-like"/>
    <property type="match status" value="2"/>
</dbReference>
<protein>
    <recommendedName>
        <fullName evidence="4">Tetratricopeptide repeat-containing protein</fullName>
    </recommendedName>
</protein>
<keyword evidence="1" id="KW-0802">TPR repeat</keyword>
<dbReference type="Gene3D" id="1.25.40.10">
    <property type="entry name" value="Tetratricopeptide repeat domain"/>
    <property type="match status" value="3"/>
</dbReference>
<keyword evidence="3" id="KW-1185">Reference proteome</keyword>
<evidence type="ECO:0000313" key="2">
    <source>
        <dbReference type="EMBL" id="SDZ79507.1"/>
    </source>
</evidence>
<feature type="repeat" description="TPR" evidence="1">
    <location>
        <begin position="233"/>
        <end position="266"/>
    </location>
</feature>
<proteinExistence type="predicted"/>
<dbReference type="PROSITE" id="PS51257">
    <property type="entry name" value="PROKAR_LIPOPROTEIN"/>
    <property type="match status" value="1"/>
</dbReference>
<sequence length="837" mass="97573">MFKKSLLYLGFFSFLILSLSGCSRKKDKFLNRNFHAMGTYYNILYNGNIALEEGQEELHDSYQEDYWKILPIERMQVLPDQERLDDENRNEKFIRAEEKATKSIQKHSMYVGGKEYNPQMDEAFLLLGKSRYFDQRFIPAKDAFSFILNHYPKSSTINEVKIWNEKANMRLGYHQEAIENLENLINTKEMDDEVRVLALTSLAEVYIKVDNIPETIPAIDQAIDLTKDDALKGRLYYIKGQVYQELNQNDSAHLAFEKIIELNRKTPRTYRIHAFLEQKKTESYENLAYDETDLFFNELIEDRENRPFLDFIHYERAAYLNQLDSIDLAVESYNASLKERSEDPYLKAQAYKDLGDIYFNRASYLTAGKYYDSTLTNLTERTREKIRIQKKRENLDDVIKYEAIANKNDSILYLVDASENERLAYFEKHVDSLKEEAKSVFTSDKALKIGQGFKQRSSRAPVQGASVFYNENLKQRAYKQFTKTWGELKLADNWRMKPQKSDDAIAQGADSDVDPMEEEFKSPKYDPETYISQIPTEQKVIDSISDDRNFAYYQLGIIYKEKFKRYDLATDKLESVLNQNPEERLVLPSKFYLYKIYQDTGESSKELKWKNDILQNHPESNYAKIIRNPEAFASDANNPQNIYYQTYKKYESGDYASVVAECNAYSAQFTGTNIVPKFELLKAKAIGRVDGMKAYKKALNYVALTYPQSKEGKYAQDKYNQLDQKVAKAEFNDEAEADEFKLVFEITSDVNVNELKETTKNEIQEMGYGFDLTKDAYSNDLTFLVVHGLNSKLGGQGLAKKLVEKLEELNSTSYFIASSHNYRVIQIYKMKEEFKNK</sequence>
<organism evidence="2 3">
    <name type="scientific">Psychroflexus halocasei</name>
    <dbReference type="NCBI Taxonomy" id="908615"/>
    <lineage>
        <taxon>Bacteria</taxon>
        <taxon>Pseudomonadati</taxon>
        <taxon>Bacteroidota</taxon>
        <taxon>Flavobacteriia</taxon>
        <taxon>Flavobacteriales</taxon>
        <taxon>Flavobacteriaceae</taxon>
        <taxon>Psychroflexus</taxon>
    </lineage>
</organism>
<dbReference type="SMART" id="SM00028">
    <property type="entry name" value="TPR"/>
    <property type="match status" value="5"/>
</dbReference>
<evidence type="ECO:0000313" key="3">
    <source>
        <dbReference type="Proteomes" id="UP000198820"/>
    </source>
</evidence>